<evidence type="ECO:0000313" key="3">
    <source>
        <dbReference type="Proteomes" id="UP000034893"/>
    </source>
</evidence>
<dbReference type="Proteomes" id="UP000034893">
    <property type="component" value="Unassembled WGS sequence"/>
</dbReference>
<name>A0A0G0PLE9_9BACT</name>
<evidence type="ECO:0000313" key="2">
    <source>
        <dbReference type="EMBL" id="KKQ90101.1"/>
    </source>
</evidence>
<feature type="region of interest" description="Disordered" evidence="1">
    <location>
        <begin position="1"/>
        <end position="37"/>
    </location>
</feature>
<comment type="caution">
    <text evidence="2">The sequence shown here is derived from an EMBL/GenBank/DDBJ whole genome shotgun (WGS) entry which is preliminary data.</text>
</comment>
<organism evidence="2 3">
    <name type="scientific">Candidatus Curtissbacteria bacterium GW2011_GWC2_38_9</name>
    <dbReference type="NCBI Taxonomy" id="1618414"/>
    <lineage>
        <taxon>Bacteria</taxon>
        <taxon>Candidatus Curtissiibacteriota</taxon>
    </lineage>
</organism>
<protein>
    <submittedName>
        <fullName evidence="2">Uncharacterized protein</fullName>
    </submittedName>
</protein>
<gene>
    <name evidence="2" type="ORF">UT12_C0002G0032</name>
</gene>
<evidence type="ECO:0000256" key="1">
    <source>
        <dbReference type="SAM" id="MobiDB-lite"/>
    </source>
</evidence>
<sequence length="141" mass="14798">MNFFSLARSTHGKTPQILRTDPSSESSPKKIESDRSRAVNCSEAIKIPKAIGKSYAGPSLGKSAGARLTVIRFGGRSAPEFLRAARTLSFDSSTALSGRPTIVKEGKPIAAMSTSTVMGTASSPITAAEVTLASIFCTYLL</sequence>
<feature type="compositionally biased region" description="Basic and acidic residues" evidence="1">
    <location>
        <begin position="27"/>
        <end position="37"/>
    </location>
</feature>
<accession>A0A0G0PLE9</accession>
<dbReference type="AlphaFoldDB" id="A0A0G0PLE9"/>
<dbReference type="EMBL" id="LBVP01000002">
    <property type="protein sequence ID" value="KKQ90101.1"/>
    <property type="molecule type" value="Genomic_DNA"/>
</dbReference>
<reference evidence="2 3" key="1">
    <citation type="journal article" date="2015" name="Nature">
        <title>rRNA introns, odd ribosomes, and small enigmatic genomes across a large radiation of phyla.</title>
        <authorList>
            <person name="Brown C.T."/>
            <person name="Hug L.A."/>
            <person name="Thomas B.C."/>
            <person name="Sharon I."/>
            <person name="Castelle C.J."/>
            <person name="Singh A."/>
            <person name="Wilkins M.J."/>
            <person name="Williams K.H."/>
            <person name="Banfield J.F."/>
        </authorList>
    </citation>
    <scope>NUCLEOTIDE SEQUENCE [LARGE SCALE GENOMIC DNA]</scope>
</reference>
<proteinExistence type="predicted"/>